<protein>
    <submittedName>
        <fullName evidence="2">Uncharacterized protein</fullName>
    </submittedName>
</protein>
<accession>A0A6J5N2P3</accession>
<evidence type="ECO:0000313" key="2">
    <source>
        <dbReference type="EMBL" id="CAB4153374.1"/>
    </source>
</evidence>
<reference evidence="2" key="1">
    <citation type="submission" date="2020-04" db="EMBL/GenBank/DDBJ databases">
        <authorList>
            <person name="Chiriac C."/>
            <person name="Salcher M."/>
            <person name="Ghai R."/>
            <person name="Kavagutti S V."/>
        </authorList>
    </citation>
    <scope>NUCLEOTIDE SEQUENCE</scope>
</reference>
<organism evidence="2">
    <name type="scientific">uncultured Caudovirales phage</name>
    <dbReference type="NCBI Taxonomy" id="2100421"/>
    <lineage>
        <taxon>Viruses</taxon>
        <taxon>Duplodnaviria</taxon>
        <taxon>Heunggongvirae</taxon>
        <taxon>Uroviricota</taxon>
        <taxon>Caudoviricetes</taxon>
        <taxon>Peduoviridae</taxon>
        <taxon>Maltschvirus</taxon>
        <taxon>Maltschvirus maltsch</taxon>
    </lineage>
</organism>
<proteinExistence type="predicted"/>
<sequence length="91" mass="10357">MANGHGGVRPNSGNKTKQDFEKTNNIFINAIKQVKNVETDEEARIELAKDLLTFERGKIFISEHIFGKPKETIDSNVNINNFDIKDIVRIK</sequence>
<evidence type="ECO:0000256" key="1">
    <source>
        <dbReference type="SAM" id="MobiDB-lite"/>
    </source>
</evidence>
<gene>
    <name evidence="2" type="ORF">UFOVP622_11</name>
</gene>
<feature type="region of interest" description="Disordered" evidence="1">
    <location>
        <begin position="1"/>
        <end position="20"/>
    </location>
</feature>
<name>A0A6J5N2P3_9CAUD</name>
<dbReference type="EMBL" id="LR796594">
    <property type="protein sequence ID" value="CAB4153374.1"/>
    <property type="molecule type" value="Genomic_DNA"/>
</dbReference>